<dbReference type="Proteomes" id="UP001384579">
    <property type="component" value="Unassembled WGS sequence"/>
</dbReference>
<proteinExistence type="predicted"/>
<evidence type="ECO:0000313" key="2">
    <source>
        <dbReference type="EMBL" id="MEK0185050.1"/>
    </source>
</evidence>
<reference evidence="2 3" key="1">
    <citation type="journal article" date="2020" name="Harmful Algae">
        <title>Molecular and morphological characterization of a novel dihydroanatoxin-a producing Microcoleus species (cyanobacteria) from the Russian River, California, USA.</title>
        <authorList>
            <person name="Conklin K.Y."/>
            <person name="Stancheva R."/>
            <person name="Otten T.G."/>
            <person name="Fadness R."/>
            <person name="Boyer G.L."/>
            <person name="Read B."/>
            <person name="Zhang X."/>
            <person name="Sheath R.G."/>
        </authorList>
    </citation>
    <scope>NUCLEOTIDE SEQUENCE [LARGE SCALE GENOMIC DNA]</scope>
    <source>
        <strain evidence="2 3">PTRS2</strain>
    </source>
</reference>
<dbReference type="EMBL" id="JBBLXS010000091">
    <property type="protein sequence ID" value="MEK0185050.1"/>
    <property type="molecule type" value="Genomic_DNA"/>
</dbReference>
<keyword evidence="3" id="KW-1185">Reference proteome</keyword>
<dbReference type="RefSeq" id="WP_340518429.1">
    <property type="nucleotide sequence ID" value="NZ_JBBLXS010000091.1"/>
</dbReference>
<sequence length="115" mass="13109">MSLALYMDEHIHSAITVGLRLRDVDVLTVQEDGRAGTPDTILLDRAMELGRVMFSQDQDFLIEAKRRQAEDINFSGVIFARQSRVSIGDCIRDLEIITKLGELEEFVNRVQYLPL</sequence>
<organism evidence="2 3">
    <name type="scientific">Microcoleus anatoxicus PTRS2</name>
    <dbReference type="NCBI Taxonomy" id="2705321"/>
    <lineage>
        <taxon>Bacteria</taxon>
        <taxon>Bacillati</taxon>
        <taxon>Cyanobacteriota</taxon>
        <taxon>Cyanophyceae</taxon>
        <taxon>Oscillatoriophycideae</taxon>
        <taxon>Oscillatoriales</taxon>
        <taxon>Microcoleaceae</taxon>
        <taxon>Microcoleus</taxon>
        <taxon>Microcoleus anatoxicus</taxon>
    </lineage>
</organism>
<dbReference type="Pfam" id="PF18480">
    <property type="entry name" value="DUF5615"/>
    <property type="match status" value="1"/>
</dbReference>
<evidence type="ECO:0000259" key="1">
    <source>
        <dbReference type="Pfam" id="PF18480"/>
    </source>
</evidence>
<dbReference type="InterPro" id="IPR041049">
    <property type="entry name" value="DUF5615"/>
</dbReference>
<comment type="caution">
    <text evidence="2">The sequence shown here is derived from an EMBL/GenBank/DDBJ whole genome shotgun (WGS) entry which is preliminary data.</text>
</comment>
<gene>
    <name evidence="2" type="ORF">WMG39_09285</name>
</gene>
<accession>A0ABU8YKZ7</accession>
<protein>
    <submittedName>
        <fullName evidence="2">DUF5615 family PIN-like protein</fullName>
    </submittedName>
</protein>
<feature type="domain" description="DUF5615" evidence="1">
    <location>
        <begin position="5"/>
        <end position="82"/>
    </location>
</feature>
<evidence type="ECO:0000313" key="3">
    <source>
        <dbReference type="Proteomes" id="UP001384579"/>
    </source>
</evidence>
<name>A0ABU8YKZ7_9CYAN</name>